<dbReference type="PANTHER" id="PTHR23146">
    <property type="entry name" value="LEO1 PROTEIN"/>
    <property type="match status" value="1"/>
</dbReference>
<dbReference type="OrthoDB" id="20844at2759"/>
<sequence>MSSEPEDLIDEDNLFGDDEDVAESPVARDLSDRELDSGDDEGRDDRIDREEPVLPEQREARLMDVYAVPHPVPTPTDGELHTMRVPEFVKIEADAFHKDSFVTPIPDSQSQSAYATATSTIRYRKNESTGLLESNTLFNKWSDGSVTISIGDVTYELTSKPLAPTGSKEYNDVLDSHTYLATPYIASQVMQVVGHVTNQYTVALNDNLQDTAIMKLRAAMEKSGRHNDHKDGTALISVTHDPDLQKRQAEQAERERLKSQKRREAANARADQAVGRVRGAIGSGLSLDDLEGRARGISKKKRPAPKGGRKARRADYDSDDDLPRGSRDDEYDLEDDFLAPSDEEQEPETGDESEEEEYEAESHRTKKQKTDAGSEEDAEGEEEDVGAAPSGSAQAGGEGGGRRKRQVIQDDEDDE</sequence>
<feature type="compositionally biased region" description="Acidic residues" evidence="1">
    <location>
        <begin position="1"/>
        <end position="22"/>
    </location>
</feature>
<feature type="compositionally biased region" description="Basic and acidic residues" evidence="1">
    <location>
        <begin position="313"/>
        <end position="328"/>
    </location>
</feature>
<feature type="compositionally biased region" description="Basic and acidic residues" evidence="1">
    <location>
        <begin position="360"/>
        <end position="372"/>
    </location>
</feature>
<feature type="region of interest" description="Disordered" evidence="1">
    <location>
        <begin position="221"/>
        <end position="271"/>
    </location>
</feature>
<dbReference type="GO" id="GO:1990269">
    <property type="term" value="F:RNA polymerase II C-terminal domain phosphoserine binding"/>
    <property type="evidence" value="ECO:0007669"/>
    <property type="project" value="TreeGrafter"/>
</dbReference>
<dbReference type="GeneID" id="28839971"/>
<dbReference type="AlphaFoldDB" id="A0A1B8GHP7"/>
<feature type="compositionally biased region" description="Basic and acidic residues" evidence="1">
    <location>
        <begin position="221"/>
        <end position="232"/>
    </location>
</feature>
<name>A0A1B8GHP7_9PEZI</name>
<feature type="compositionally biased region" description="Basic residues" evidence="1">
    <location>
        <begin position="296"/>
        <end position="312"/>
    </location>
</feature>
<accession>A0A1B8GHP7</accession>
<gene>
    <name evidence="2" type="ORF">VE01_06585</name>
</gene>
<feature type="compositionally biased region" description="Acidic residues" evidence="1">
    <location>
        <begin position="329"/>
        <end position="359"/>
    </location>
</feature>
<evidence type="ECO:0000256" key="1">
    <source>
        <dbReference type="SAM" id="MobiDB-lite"/>
    </source>
</evidence>
<feature type="compositionally biased region" description="Basic and acidic residues" evidence="1">
    <location>
        <begin position="240"/>
        <end position="266"/>
    </location>
</feature>
<evidence type="ECO:0000313" key="2">
    <source>
        <dbReference type="EMBL" id="OBT95325.1"/>
    </source>
</evidence>
<dbReference type="GO" id="GO:0006368">
    <property type="term" value="P:transcription elongation by RNA polymerase II"/>
    <property type="evidence" value="ECO:0007669"/>
    <property type="project" value="InterPro"/>
</dbReference>
<feature type="compositionally biased region" description="Acidic residues" evidence="1">
    <location>
        <begin position="373"/>
        <end position="385"/>
    </location>
</feature>
<dbReference type="PANTHER" id="PTHR23146:SF0">
    <property type="entry name" value="RNA POLYMERASE-ASSOCIATED PROTEIN LEO1"/>
    <property type="match status" value="1"/>
</dbReference>
<feature type="region of interest" description="Disordered" evidence="1">
    <location>
        <begin position="292"/>
        <end position="415"/>
    </location>
</feature>
<organism evidence="2 3">
    <name type="scientific">Pseudogymnoascus verrucosus</name>
    <dbReference type="NCBI Taxonomy" id="342668"/>
    <lineage>
        <taxon>Eukaryota</taxon>
        <taxon>Fungi</taxon>
        <taxon>Dikarya</taxon>
        <taxon>Ascomycota</taxon>
        <taxon>Pezizomycotina</taxon>
        <taxon>Leotiomycetes</taxon>
        <taxon>Thelebolales</taxon>
        <taxon>Thelebolaceae</taxon>
        <taxon>Pseudogymnoascus</taxon>
    </lineage>
</organism>
<dbReference type="Pfam" id="PF04004">
    <property type="entry name" value="Leo1"/>
    <property type="match status" value="1"/>
</dbReference>
<reference evidence="2 3" key="1">
    <citation type="submission" date="2016-03" db="EMBL/GenBank/DDBJ databases">
        <title>Comparative genomics of Pseudogymnoascus destructans, the fungus causing white-nose syndrome of bats.</title>
        <authorList>
            <person name="Palmer J.M."/>
            <person name="Drees K.P."/>
            <person name="Foster J.T."/>
            <person name="Lindner D.L."/>
        </authorList>
    </citation>
    <scope>NUCLEOTIDE SEQUENCE [LARGE SCALE GENOMIC DNA]</scope>
    <source>
        <strain evidence="2 3">UAMH 10579</strain>
    </source>
</reference>
<dbReference type="EMBL" id="KV460236">
    <property type="protein sequence ID" value="OBT95325.1"/>
    <property type="molecule type" value="Genomic_DNA"/>
</dbReference>
<reference evidence="3" key="2">
    <citation type="journal article" date="2018" name="Nat. Commun.">
        <title>Extreme sensitivity to ultraviolet light in the fungal pathogen causing white-nose syndrome of bats.</title>
        <authorList>
            <person name="Palmer J.M."/>
            <person name="Drees K.P."/>
            <person name="Foster J.T."/>
            <person name="Lindner D.L."/>
        </authorList>
    </citation>
    <scope>NUCLEOTIDE SEQUENCE [LARGE SCALE GENOMIC DNA]</scope>
    <source>
        <strain evidence="3">UAMH 10579</strain>
    </source>
</reference>
<dbReference type="InterPro" id="IPR007149">
    <property type="entry name" value="Leo1"/>
</dbReference>
<dbReference type="RefSeq" id="XP_018129058.1">
    <property type="nucleotide sequence ID" value="XM_018276028.2"/>
</dbReference>
<keyword evidence="3" id="KW-1185">Reference proteome</keyword>
<proteinExistence type="predicted"/>
<dbReference type="Proteomes" id="UP000091956">
    <property type="component" value="Unassembled WGS sequence"/>
</dbReference>
<evidence type="ECO:0000313" key="3">
    <source>
        <dbReference type="Proteomes" id="UP000091956"/>
    </source>
</evidence>
<protein>
    <submittedName>
        <fullName evidence="2">Uncharacterized protein</fullName>
    </submittedName>
</protein>
<dbReference type="STRING" id="342668.A0A1B8GHP7"/>
<dbReference type="GO" id="GO:0032968">
    <property type="term" value="P:positive regulation of transcription elongation by RNA polymerase II"/>
    <property type="evidence" value="ECO:0007669"/>
    <property type="project" value="TreeGrafter"/>
</dbReference>
<dbReference type="GO" id="GO:0016593">
    <property type="term" value="C:Cdc73/Paf1 complex"/>
    <property type="evidence" value="ECO:0007669"/>
    <property type="project" value="InterPro"/>
</dbReference>
<feature type="compositionally biased region" description="Basic and acidic residues" evidence="1">
    <location>
        <begin position="43"/>
        <end position="54"/>
    </location>
</feature>
<feature type="region of interest" description="Disordered" evidence="1">
    <location>
        <begin position="1"/>
        <end position="54"/>
    </location>
</feature>